<dbReference type="eggNOG" id="COG1459">
    <property type="taxonomic scope" value="Bacteria"/>
</dbReference>
<evidence type="ECO:0000256" key="2">
    <source>
        <dbReference type="ARBA" id="ARBA00005745"/>
    </source>
</evidence>
<gene>
    <name evidence="9" type="ordered locus">Hprae_0869</name>
</gene>
<feature type="domain" description="Type II secretion system protein GspF" evidence="8">
    <location>
        <begin position="216"/>
        <end position="335"/>
    </location>
</feature>
<dbReference type="GO" id="GO:0005886">
    <property type="term" value="C:plasma membrane"/>
    <property type="evidence" value="ECO:0007669"/>
    <property type="project" value="UniProtKB-SubCell"/>
</dbReference>
<dbReference type="EMBL" id="CP002175">
    <property type="protein sequence ID" value="ADO77023.1"/>
    <property type="molecule type" value="Genomic_DNA"/>
</dbReference>
<feature type="transmembrane region" description="Helical" evidence="7">
    <location>
        <begin position="109"/>
        <end position="132"/>
    </location>
</feature>
<comment type="similarity">
    <text evidence="2">Belongs to the GSP F family.</text>
</comment>
<dbReference type="PATRIC" id="fig|572479.3.peg.878"/>
<dbReference type="InterPro" id="IPR018076">
    <property type="entry name" value="T2SS_GspF_dom"/>
</dbReference>
<accession>E3DRI2</accession>
<dbReference type="Proteomes" id="UP000006866">
    <property type="component" value="Chromosome"/>
</dbReference>
<dbReference type="Pfam" id="PF00482">
    <property type="entry name" value="T2SSF"/>
    <property type="match status" value="2"/>
</dbReference>
<comment type="subcellular location">
    <subcellularLocation>
        <location evidence="1">Cell membrane</location>
        <topology evidence="1">Multi-pass membrane protein</topology>
    </subcellularLocation>
</comment>
<reference evidence="10" key="1">
    <citation type="submission" date="2010-10" db="EMBL/GenBank/DDBJ databases">
        <title>The complete genome of Halanaerobium praevalens DSM 2228.</title>
        <authorList>
            <consortium name="US DOE Joint Genome Institute (JGI-PGF)"/>
            <person name="Lucas S."/>
            <person name="Copeland A."/>
            <person name="Lapidus A."/>
            <person name="Glavina del Rio T."/>
            <person name="Dalin E."/>
            <person name="Tice H."/>
            <person name="Bruce D."/>
            <person name="Goodwin L."/>
            <person name="Pitluck S."/>
            <person name="Kyrpides N."/>
            <person name="Mavromatis K."/>
            <person name="Ivanova N."/>
            <person name="Ovchinnikova G."/>
            <person name="Chertkov O."/>
            <person name="Detter J.C."/>
            <person name="Han C."/>
            <person name="Larimer F."/>
            <person name="Land M."/>
            <person name="Hauser L."/>
            <person name="Markowitz V."/>
            <person name="Cheng J.-F."/>
            <person name="Hugenholtz P."/>
            <person name="Woyke T."/>
            <person name="Wu D."/>
            <person name="Tindall B."/>
            <person name="Pomrenke H.G."/>
            <person name="Brambilla E."/>
            <person name="Klenk H.-P."/>
            <person name="Eisen J.A."/>
        </authorList>
    </citation>
    <scope>NUCLEOTIDE SEQUENCE [LARGE SCALE GENOMIC DNA]</scope>
    <source>
        <strain evidence="10">ATCC 33744 / DSM 2228 / GSL</strain>
    </source>
</reference>
<evidence type="ECO:0000259" key="8">
    <source>
        <dbReference type="Pfam" id="PF00482"/>
    </source>
</evidence>
<reference evidence="9 10" key="2">
    <citation type="journal article" date="2011" name="Stand. Genomic Sci.">
        <title>Complete genome sequence of the extremely halophilic Halanaerobium praevalens type strain (GSL).</title>
        <authorList>
            <person name="Ivanova N."/>
            <person name="Sikorski J."/>
            <person name="Chertkov O."/>
            <person name="Nolan M."/>
            <person name="Lucas S."/>
            <person name="Hammon N."/>
            <person name="Deshpande S."/>
            <person name="Cheng J.F."/>
            <person name="Tapia R."/>
            <person name="Han C."/>
            <person name="Goodwin L."/>
            <person name="Pitluck S."/>
            <person name="Huntemann M."/>
            <person name="Liolios K."/>
            <person name="Pagani I."/>
            <person name="Mavromatis K."/>
            <person name="Ovchinikova G."/>
            <person name="Pati A."/>
            <person name="Chen A."/>
            <person name="Palaniappan K."/>
            <person name="Land M."/>
            <person name="Hauser L."/>
            <person name="Brambilla E.M."/>
            <person name="Kannan K.P."/>
            <person name="Rohde M."/>
            <person name="Tindall B.J."/>
            <person name="Goker M."/>
            <person name="Detter J.C."/>
            <person name="Woyke T."/>
            <person name="Bristow J."/>
            <person name="Eisen J.A."/>
            <person name="Markowitz V."/>
            <person name="Hugenholtz P."/>
            <person name="Kyrpides N.C."/>
            <person name="Klenk H.P."/>
            <person name="Lapidus A."/>
        </authorList>
    </citation>
    <scope>NUCLEOTIDE SEQUENCE [LARGE SCALE GENOMIC DNA]</scope>
    <source>
        <strain evidence="10">ATCC 33744 / DSM 2228 / GSL</strain>
    </source>
</reference>
<dbReference type="HOGENOM" id="CLU_035032_0_0_9"/>
<dbReference type="PRINTS" id="PR00812">
    <property type="entry name" value="BCTERIALGSPF"/>
</dbReference>
<organism evidence="9 10">
    <name type="scientific">Halanaerobium praevalens (strain ATCC 33744 / DSM 2228 / GSL)</name>
    <dbReference type="NCBI Taxonomy" id="572479"/>
    <lineage>
        <taxon>Bacteria</taxon>
        <taxon>Bacillati</taxon>
        <taxon>Bacillota</taxon>
        <taxon>Clostridia</taxon>
        <taxon>Halanaerobiales</taxon>
        <taxon>Halanaerobiaceae</taxon>
        <taxon>Halanaerobium</taxon>
    </lineage>
</organism>
<dbReference type="KEGG" id="hpk:Hprae_0869"/>
<dbReference type="PANTHER" id="PTHR30012">
    <property type="entry name" value="GENERAL SECRETION PATHWAY PROTEIN"/>
    <property type="match status" value="1"/>
</dbReference>
<evidence type="ECO:0000313" key="10">
    <source>
        <dbReference type="Proteomes" id="UP000006866"/>
    </source>
</evidence>
<dbReference type="InterPro" id="IPR003004">
    <property type="entry name" value="GspF/PilC"/>
</dbReference>
<evidence type="ECO:0000256" key="4">
    <source>
        <dbReference type="ARBA" id="ARBA00022692"/>
    </source>
</evidence>
<evidence type="ECO:0000313" key="9">
    <source>
        <dbReference type="EMBL" id="ADO77023.1"/>
    </source>
</evidence>
<feature type="transmembrane region" description="Helical" evidence="7">
    <location>
        <begin position="316"/>
        <end position="342"/>
    </location>
</feature>
<evidence type="ECO:0000256" key="5">
    <source>
        <dbReference type="ARBA" id="ARBA00022989"/>
    </source>
</evidence>
<feature type="domain" description="Type II secretion system protein GspF" evidence="8">
    <location>
        <begin position="11"/>
        <end position="133"/>
    </location>
</feature>
<sequence>MFKKKFDFNFFAGQLKIMLQSGLSLNRTLLIMAQQSRSEREAEIYSNLLKNIESGLTLASALKEEKIFKDLFIEIVRAGEKSGSLVSVLTSLEEYYKSKNELKKEIKKACFYPLTVIITLILAAFFIFKFILPVFVDLFAEFNGQLPFLTRILLSLSLGFNKHFILFLIFSIFIIFFSYYLYQNTKRDDLKSKLILKIPMISTIYRDLILCQIAVYLSLLLKSGLELITALKLLENIIHDYQYKNFIHETTLNISKGASIKECFGNSNYIPDIFYYFLMTGEETAKIDFMLKKAGDYYYSKLKTEIEKMLQYLEPLLITLTAIFVALLAAAVIMPMFQIYLII</sequence>
<keyword evidence="6 7" id="KW-0472">Membrane</keyword>
<evidence type="ECO:0000256" key="6">
    <source>
        <dbReference type="ARBA" id="ARBA00023136"/>
    </source>
</evidence>
<evidence type="ECO:0000256" key="3">
    <source>
        <dbReference type="ARBA" id="ARBA00022475"/>
    </source>
</evidence>
<keyword evidence="10" id="KW-1185">Reference proteome</keyword>
<feature type="transmembrane region" description="Helical" evidence="7">
    <location>
        <begin position="164"/>
        <end position="182"/>
    </location>
</feature>
<dbReference type="STRING" id="572479.Hprae_0869"/>
<dbReference type="InterPro" id="IPR042094">
    <property type="entry name" value="T2SS_GspF_sf"/>
</dbReference>
<protein>
    <submittedName>
        <fullName evidence="9">Type II secretion system F domain protein</fullName>
    </submittedName>
</protein>
<dbReference type="OrthoDB" id="9805682at2"/>
<keyword evidence="3" id="KW-1003">Cell membrane</keyword>
<dbReference type="RefSeq" id="WP_014553056.1">
    <property type="nucleotide sequence ID" value="NC_017455.1"/>
</dbReference>
<evidence type="ECO:0000256" key="7">
    <source>
        <dbReference type="SAM" id="Phobius"/>
    </source>
</evidence>
<name>E3DRI2_HALPG</name>
<dbReference type="AlphaFoldDB" id="E3DRI2"/>
<evidence type="ECO:0000256" key="1">
    <source>
        <dbReference type="ARBA" id="ARBA00004651"/>
    </source>
</evidence>
<dbReference type="PANTHER" id="PTHR30012:SF0">
    <property type="entry name" value="TYPE II SECRETION SYSTEM PROTEIN F-RELATED"/>
    <property type="match status" value="1"/>
</dbReference>
<keyword evidence="4 7" id="KW-0812">Transmembrane</keyword>
<proteinExistence type="inferred from homology"/>
<keyword evidence="5 7" id="KW-1133">Transmembrane helix</keyword>
<dbReference type="Gene3D" id="1.20.81.30">
    <property type="entry name" value="Type II secretion system (T2SS), domain F"/>
    <property type="match status" value="2"/>
</dbReference>